<evidence type="ECO:0000256" key="1">
    <source>
        <dbReference type="SAM" id="Coils"/>
    </source>
</evidence>
<dbReference type="AlphaFoldDB" id="A0A9D1PIT5"/>
<sequence length="678" mass="71827">MPDVSIAVSVRNNASRELGNISRSTQVLENDIESLSRELDTLRNQRVTLRTNIDEIKKELQAARREFDGTEQSVQRLQNANLYMDTITEQLNDVSRAARNAQRDLAAADDELSRSRAGGGIASGVDIDDGVNGSTNSLISRLGEAGVWSYAGDILSNTSQTLVSSAYGSNAGTMFGSVISGATSGAALGTMVGGPGIGTAVGAGLGAVGGVITGATQIYEEKDDAFKDYVQTQTENQLSAQEESLASGSSIAAQREKDLISFGTLFGSDDIAKQYLNDVKQMASSTPFAYDDLTALSKTLSSYGFAVDKLIPTLTSIGDAGSAVGMGVDDMNELAQALGRMSQGGSITREHLDVFDDRGINATQFLANAYGVSYDAMLEKISDGEIAGQNAVNIIIDALNNNYANSMEKLAGTFDGLNSSLEDAQNELDAAMGEGYNAVRKEGLQAEMDYLSGESGQIMQEANYAIGAWKAELENSKEQYIRDAMEAMMASEEYQTAQANEDAAEMGKLMMQAQVQGMSEYNASEGAQLALESELALAGSIREDASSNTAYYNAGLRKGQEYTKGVAAGMKDSFLESAGTTTTGTTTTSKPPLPPNSNAAMIGAAFGINRVPYDDYPVRLHQGERVLTANQARQMDNGSSAANITIHMGSVTIREDADIDRIAAALVENLKIAKAVQK</sequence>
<dbReference type="Pfam" id="PF20155">
    <property type="entry name" value="TMP_3"/>
    <property type="match status" value="1"/>
</dbReference>
<dbReference type="Proteomes" id="UP000886808">
    <property type="component" value="Unassembled WGS sequence"/>
</dbReference>
<dbReference type="InterPro" id="IPR013491">
    <property type="entry name" value="Tape_meas_N"/>
</dbReference>
<accession>A0A9D1PIT5</accession>
<evidence type="ECO:0000259" key="2">
    <source>
        <dbReference type="Pfam" id="PF20155"/>
    </source>
</evidence>
<organism evidence="3 4">
    <name type="scientific">Candidatus Butyricicoccus avistercoris</name>
    <dbReference type="NCBI Taxonomy" id="2838518"/>
    <lineage>
        <taxon>Bacteria</taxon>
        <taxon>Bacillati</taxon>
        <taxon>Bacillota</taxon>
        <taxon>Clostridia</taxon>
        <taxon>Eubacteriales</taxon>
        <taxon>Butyricicoccaceae</taxon>
        <taxon>Butyricicoccus</taxon>
    </lineage>
</organism>
<feature type="domain" description="Tape measure protein N-terminal" evidence="2">
    <location>
        <begin position="262"/>
        <end position="429"/>
    </location>
</feature>
<evidence type="ECO:0000313" key="3">
    <source>
        <dbReference type="EMBL" id="HIV61886.1"/>
    </source>
</evidence>
<name>A0A9D1PIT5_9FIRM</name>
<feature type="coiled-coil region" evidence="1">
    <location>
        <begin position="25"/>
        <end position="111"/>
    </location>
</feature>
<feature type="coiled-coil region" evidence="1">
    <location>
        <begin position="407"/>
        <end position="434"/>
    </location>
</feature>
<reference evidence="3" key="2">
    <citation type="submission" date="2021-04" db="EMBL/GenBank/DDBJ databases">
        <authorList>
            <person name="Gilroy R."/>
        </authorList>
    </citation>
    <scope>NUCLEOTIDE SEQUENCE</scope>
    <source>
        <strain evidence="3">CHK193-4272</strain>
    </source>
</reference>
<evidence type="ECO:0000313" key="4">
    <source>
        <dbReference type="Proteomes" id="UP000886808"/>
    </source>
</evidence>
<gene>
    <name evidence="3" type="ORF">H9746_03430</name>
</gene>
<protein>
    <submittedName>
        <fullName evidence="3">Tape measure protein</fullName>
    </submittedName>
</protein>
<dbReference type="NCBIfam" id="TIGR02675">
    <property type="entry name" value="tape_meas_nterm"/>
    <property type="match status" value="1"/>
</dbReference>
<keyword evidence="1" id="KW-0175">Coiled coil</keyword>
<reference evidence="3" key="1">
    <citation type="journal article" date="2021" name="PeerJ">
        <title>Extensive microbial diversity within the chicken gut microbiome revealed by metagenomics and culture.</title>
        <authorList>
            <person name="Gilroy R."/>
            <person name="Ravi A."/>
            <person name="Getino M."/>
            <person name="Pursley I."/>
            <person name="Horton D.L."/>
            <person name="Alikhan N.F."/>
            <person name="Baker D."/>
            <person name="Gharbi K."/>
            <person name="Hall N."/>
            <person name="Watson M."/>
            <person name="Adriaenssens E.M."/>
            <person name="Foster-Nyarko E."/>
            <person name="Jarju S."/>
            <person name="Secka A."/>
            <person name="Antonio M."/>
            <person name="Oren A."/>
            <person name="Chaudhuri R.R."/>
            <person name="La Ragione R."/>
            <person name="Hildebrand F."/>
            <person name="Pallen M.J."/>
        </authorList>
    </citation>
    <scope>NUCLEOTIDE SEQUENCE</scope>
    <source>
        <strain evidence="3">CHK193-4272</strain>
    </source>
</reference>
<comment type="caution">
    <text evidence="3">The sequence shown here is derived from an EMBL/GenBank/DDBJ whole genome shotgun (WGS) entry which is preliminary data.</text>
</comment>
<proteinExistence type="predicted"/>
<dbReference type="EMBL" id="DXIE01000026">
    <property type="protein sequence ID" value="HIV61886.1"/>
    <property type="molecule type" value="Genomic_DNA"/>
</dbReference>